<name>A0A6J4TDQ2_9SPHN</name>
<organism evidence="2">
    <name type="scientific">uncultured Sphingomonadaceae bacterium</name>
    <dbReference type="NCBI Taxonomy" id="169976"/>
    <lineage>
        <taxon>Bacteria</taxon>
        <taxon>Pseudomonadati</taxon>
        <taxon>Pseudomonadota</taxon>
        <taxon>Alphaproteobacteria</taxon>
        <taxon>Sphingomonadales</taxon>
        <taxon>Sphingomonadaceae</taxon>
        <taxon>environmental samples</taxon>
    </lineage>
</organism>
<accession>A0A6J4TDQ2</accession>
<sequence>ARPGPSFGRAFARLLGRCGRVNVRAAARGAIILSGNIAGLPRFARERVALRTVAFRLPGRTRTGGTVVAVAAGLVPCAVVAGSAVAAPLAHRPVAARLALRSVIALRAVVPLRTILTLRTVVAPAGLLPRRVFPVVAAGGRLAAVLAVAVILVIIVAGGVDLVPAARALLLEARAVLVEDAVIMIGELQIIFGLHPVAGELHVARHRLVLFVKLRGVAASARFGAIAASAAGAIGHAVRPRAATAATAAVLSIVDQRMSLHVIVMTCFSPMAWSRTGELFALRRPITPRNRRDDAVTEVLEEPSGPHQLLCQASFLFQH</sequence>
<feature type="transmembrane region" description="Helical" evidence="1">
    <location>
        <begin position="142"/>
        <end position="164"/>
    </location>
</feature>
<evidence type="ECO:0000313" key="2">
    <source>
        <dbReference type="EMBL" id="CAA9520522.1"/>
    </source>
</evidence>
<dbReference type="EMBL" id="CADCVX010000397">
    <property type="protein sequence ID" value="CAA9520522.1"/>
    <property type="molecule type" value="Genomic_DNA"/>
</dbReference>
<feature type="non-terminal residue" evidence="2">
    <location>
        <position position="1"/>
    </location>
</feature>
<gene>
    <name evidence="2" type="ORF">AVDCRST_MAG91-2170</name>
</gene>
<protein>
    <submittedName>
        <fullName evidence="2">Uncharacterized protein</fullName>
    </submittedName>
</protein>
<keyword evidence="1" id="KW-1133">Transmembrane helix</keyword>
<feature type="transmembrane region" description="Helical" evidence="1">
    <location>
        <begin position="67"/>
        <end position="90"/>
    </location>
</feature>
<keyword evidence="1" id="KW-0812">Transmembrane</keyword>
<dbReference type="AlphaFoldDB" id="A0A6J4TDQ2"/>
<reference evidence="2" key="1">
    <citation type="submission" date="2020-02" db="EMBL/GenBank/DDBJ databases">
        <authorList>
            <person name="Meier V. D."/>
        </authorList>
    </citation>
    <scope>NUCLEOTIDE SEQUENCE</scope>
    <source>
        <strain evidence="2">AVDCRST_MAG91</strain>
    </source>
</reference>
<evidence type="ECO:0000256" key="1">
    <source>
        <dbReference type="SAM" id="Phobius"/>
    </source>
</evidence>
<proteinExistence type="predicted"/>
<keyword evidence="1" id="KW-0472">Membrane</keyword>